<evidence type="ECO:0000313" key="2">
    <source>
        <dbReference type="Proteomes" id="UP000299102"/>
    </source>
</evidence>
<dbReference type="Proteomes" id="UP000299102">
    <property type="component" value="Unassembled WGS sequence"/>
</dbReference>
<sequence>MGKLINDFKPLAPCFRECFKPSVPDVVTGQLTASDTAPDRRERPGYDPLILRFRTDTVVSKLLTIHRLFEETDLAPSPDGRVVFYEHSVMSVGKCDGRLKALAHKKVDG</sequence>
<reference evidence="1 2" key="1">
    <citation type="journal article" date="2019" name="Commun. Biol.">
        <title>The bagworm genome reveals a unique fibroin gene that provides high tensile strength.</title>
        <authorList>
            <person name="Kono N."/>
            <person name="Nakamura H."/>
            <person name="Ohtoshi R."/>
            <person name="Tomita M."/>
            <person name="Numata K."/>
            <person name="Arakawa K."/>
        </authorList>
    </citation>
    <scope>NUCLEOTIDE SEQUENCE [LARGE SCALE GENOMIC DNA]</scope>
</reference>
<gene>
    <name evidence="1" type="ORF">EVAR_14360_1</name>
</gene>
<dbReference type="AlphaFoldDB" id="A0A4C1TX70"/>
<dbReference type="EMBL" id="BGZK01000099">
    <property type="protein sequence ID" value="GBP18590.1"/>
    <property type="molecule type" value="Genomic_DNA"/>
</dbReference>
<organism evidence="1 2">
    <name type="scientific">Eumeta variegata</name>
    <name type="common">Bagworm moth</name>
    <name type="synonym">Eumeta japonica</name>
    <dbReference type="NCBI Taxonomy" id="151549"/>
    <lineage>
        <taxon>Eukaryota</taxon>
        <taxon>Metazoa</taxon>
        <taxon>Ecdysozoa</taxon>
        <taxon>Arthropoda</taxon>
        <taxon>Hexapoda</taxon>
        <taxon>Insecta</taxon>
        <taxon>Pterygota</taxon>
        <taxon>Neoptera</taxon>
        <taxon>Endopterygota</taxon>
        <taxon>Lepidoptera</taxon>
        <taxon>Glossata</taxon>
        <taxon>Ditrysia</taxon>
        <taxon>Tineoidea</taxon>
        <taxon>Psychidae</taxon>
        <taxon>Oiketicinae</taxon>
        <taxon>Eumeta</taxon>
    </lineage>
</organism>
<name>A0A4C1TX70_EUMVA</name>
<proteinExistence type="predicted"/>
<evidence type="ECO:0000313" key="1">
    <source>
        <dbReference type="EMBL" id="GBP18590.1"/>
    </source>
</evidence>
<protein>
    <submittedName>
        <fullName evidence="1">Uncharacterized protein</fullName>
    </submittedName>
</protein>
<comment type="caution">
    <text evidence="1">The sequence shown here is derived from an EMBL/GenBank/DDBJ whole genome shotgun (WGS) entry which is preliminary data.</text>
</comment>
<keyword evidence="2" id="KW-1185">Reference proteome</keyword>
<accession>A0A4C1TX70</accession>